<gene>
    <name evidence="2" type="ORF">F5891DRAFT_1053043</name>
</gene>
<sequence length="72" mass="7890">MKFVQIVYLTILATSAAASTPTRARAPAPPHVTIVCPGPSQCSPRPIMPDCPTDSWPFDWGDQCWIEHLAQL</sequence>
<dbReference type="Proteomes" id="UP001195769">
    <property type="component" value="Unassembled WGS sequence"/>
</dbReference>
<feature type="chain" id="PRO_5041996604" evidence="1">
    <location>
        <begin position="19"/>
        <end position="72"/>
    </location>
</feature>
<reference evidence="2" key="1">
    <citation type="journal article" date="2020" name="New Phytol.">
        <title>Comparative genomics reveals dynamic genome evolution in host specialist ectomycorrhizal fungi.</title>
        <authorList>
            <person name="Lofgren L.A."/>
            <person name="Nguyen N.H."/>
            <person name="Vilgalys R."/>
            <person name="Ruytinx J."/>
            <person name="Liao H.L."/>
            <person name="Branco S."/>
            <person name="Kuo A."/>
            <person name="LaButti K."/>
            <person name="Lipzen A."/>
            <person name="Andreopoulos W."/>
            <person name="Pangilinan J."/>
            <person name="Riley R."/>
            <person name="Hundley H."/>
            <person name="Na H."/>
            <person name="Barry K."/>
            <person name="Grigoriev I.V."/>
            <person name="Stajich J.E."/>
            <person name="Kennedy P.G."/>
        </authorList>
    </citation>
    <scope>NUCLEOTIDE SEQUENCE</scope>
    <source>
        <strain evidence="2">FC203</strain>
    </source>
</reference>
<keyword evidence="1" id="KW-0732">Signal</keyword>
<proteinExistence type="predicted"/>
<dbReference type="GeneID" id="64656860"/>
<evidence type="ECO:0000313" key="3">
    <source>
        <dbReference type="Proteomes" id="UP001195769"/>
    </source>
</evidence>
<evidence type="ECO:0000256" key="1">
    <source>
        <dbReference type="SAM" id="SignalP"/>
    </source>
</evidence>
<accession>A0AAD4HIB4</accession>
<dbReference type="EMBL" id="JABBWK010000054">
    <property type="protein sequence ID" value="KAG1896549.1"/>
    <property type="molecule type" value="Genomic_DNA"/>
</dbReference>
<evidence type="ECO:0000313" key="2">
    <source>
        <dbReference type="EMBL" id="KAG1896549.1"/>
    </source>
</evidence>
<organism evidence="2 3">
    <name type="scientific">Suillus fuscotomentosus</name>
    <dbReference type="NCBI Taxonomy" id="1912939"/>
    <lineage>
        <taxon>Eukaryota</taxon>
        <taxon>Fungi</taxon>
        <taxon>Dikarya</taxon>
        <taxon>Basidiomycota</taxon>
        <taxon>Agaricomycotina</taxon>
        <taxon>Agaricomycetes</taxon>
        <taxon>Agaricomycetidae</taxon>
        <taxon>Boletales</taxon>
        <taxon>Suillineae</taxon>
        <taxon>Suillaceae</taxon>
        <taxon>Suillus</taxon>
    </lineage>
</organism>
<feature type="signal peptide" evidence="1">
    <location>
        <begin position="1"/>
        <end position="18"/>
    </location>
</feature>
<dbReference type="AlphaFoldDB" id="A0AAD4HIB4"/>
<name>A0AAD4HIB4_9AGAM</name>
<protein>
    <submittedName>
        <fullName evidence="2">Uncharacterized protein</fullName>
    </submittedName>
</protein>
<comment type="caution">
    <text evidence="2">The sequence shown here is derived from an EMBL/GenBank/DDBJ whole genome shotgun (WGS) entry which is preliminary data.</text>
</comment>
<dbReference type="RefSeq" id="XP_041222125.1">
    <property type="nucleotide sequence ID" value="XM_041362562.1"/>
</dbReference>
<keyword evidence="3" id="KW-1185">Reference proteome</keyword>